<evidence type="ECO:0000256" key="3">
    <source>
        <dbReference type="ARBA" id="ARBA00023125"/>
    </source>
</evidence>
<feature type="compositionally biased region" description="Low complexity" evidence="7">
    <location>
        <begin position="99"/>
        <end position="112"/>
    </location>
</feature>
<evidence type="ECO:0000256" key="6">
    <source>
        <dbReference type="ARBA" id="ARBA00025805"/>
    </source>
</evidence>
<protein>
    <recommendedName>
        <fullName evidence="8">MADS-box domain-containing protein</fullName>
    </recommendedName>
</protein>
<feature type="compositionally biased region" description="Low complexity" evidence="7">
    <location>
        <begin position="183"/>
        <end position="199"/>
    </location>
</feature>
<dbReference type="SMART" id="SM00432">
    <property type="entry name" value="MADS"/>
    <property type="match status" value="1"/>
</dbReference>
<keyword evidence="3" id="KW-0238">DNA-binding</keyword>
<reference evidence="9" key="1">
    <citation type="journal article" date="2020" name="Stud. Mycol.">
        <title>101 Dothideomycetes genomes: a test case for predicting lifestyles and emergence of pathogens.</title>
        <authorList>
            <person name="Haridas S."/>
            <person name="Albert R."/>
            <person name="Binder M."/>
            <person name="Bloem J."/>
            <person name="Labutti K."/>
            <person name="Salamov A."/>
            <person name="Andreopoulos B."/>
            <person name="Baker S."/>
            <person name="Barry K."/>
            <person name="Bills G."/>
            <person name="Bluhm B."/>
            <person name="Cannon C."/>
            <person name="Castanera R."/>
            <person name="Culley D."/>
            <person name="Daum C."/>
            <person name="Ezra D."/>
            <person name="Gonzalez J."/>
            <person name="Henrissat B."/>
            <person name="Kuo A."/>
            <person name="Liang C."/>
            <person name="Lipzen A."/>
            <person name="Lutzoni F."/>
            <person name="Magnuson J."/>
            <person name="Mondo S."/>
            <person name="Nolan M."/>
            <person name="Ohm R."/>
            <person name="Pangilinan J."/>
            <person name="Park H.-J."/>
            <person name="Ramirez L."/>
            <person name="Alfaro M."/>
            <person name="Sun H."/>
            <person name="Tritt A."/>
            <person name="Yoshinaga Y."/>
            <person name="Zwiers L.-H."/>
            <person name="Turgeon B."/>
            <person name="Goodwin S."/>
            <person name="Spatafora J."/>
            <person name="Crous P."/>
            <person name="Grigoriev I."/>
        </authorList>
    </citation>
    <scope>NUCLEOTIDE SEQUENCE</scope>
    <source>
        <strain evidence="9">CBS 480.64</strain>
    </source>
</reference>
<dbReference type="Proteomes" id="UP000799421">
    <property type="component" value="Unassembled WGS sequence"/>
</dbReference>
<keyword evidence="2" id="KW-0805">Transcription regulation</keyword>
<evidence type="ECO:0000259" key="8">
    <source>
        <dbReference type="PROSITE" id="PS50066"/>
    </source>
</evidence>
<evidence type="ECO:0000256" key="2">
    <source>
        <dbReference type="ARBA" id="ARBA00023015"/>
    </source>
</evidence>
<dbReference type="SUPFAM" id="SSF55455">
    <property type="entry name" value="SRF-like"/>
    <property type="match status" value="1"/>
</dbReference>
<dbReference type="PRINTS" id="PR00404">
    <property type="entry name" value="MADSDOMAIN"/>
</dbReference>
<dbReference type="InterPro" id="IPR002100">
    <property type="entry name" value="TF_MADSbox"/>
</dbReference>
<sequence>MGRRKIEIKPIVDDRNRSVTFLKRKTGLFKKAHELSVLCSVDVAVVVFGNNNKKLYEYSSSDLNGILNRMQYCNAHEHKGPEDFIGRAAGDEDEDEAGDGNQNAQAAAAAGGVSARLQRPSFQQHQGRNSTPNASQPGAVPYGRGPSPLPPNSRPASRTSQHPAHTRKASANVMPMPQPPPLQHAHQPPHQQPQPAYAYTPNQPFYAAQYTQAYPQQMQPAYINNNAPAAFAAPPPPAAMQRSAEHLQARPQPSPRPQPTSQPPPPTSSAQPASYANQQPKPLPATHKQNSIFTPVDDSRSILAQHWTTRTETSSREGEAQASSEVVPKVEDSSPSPTKPVLRGQSPPRNANDAQLMRPPPDARRPRLTVQIPSEQSGDEGATGTGSAVDDASAGGTGGGGSAGAPPVPGPLHGVKLPPLGSSAGAPISAGARGPPNPFARPTIPTETPMSALPSRVMGDSLLPSPNPFLPDWFGRSTEGNTLPSPLNFQTPVGNGGGWKEEDRKRANEEEAERKEHKRAKTEN</sequence>
<dbReference type="PANTHER" id="PTHR11945">
    <property type="entry name" value="MADS BOX PROTEIN"/>
    <property type="match status" value="1"/>
</dbReference>
<dbReference type="Pfam" id="PF00319">
    <property type="entry name" value="SRF-TF"/>
    <property type="match status" value="1"/>
</dbReference>
<keyword evidence="10" id="KW-1185">Reference proteome</keyword>
<evidence type="ECO:0000313" key="9">
    <source>
        <dbReference type="EMBL" id="KAF2858783.1"/>
    </source>
</evidence>
<dbReference type="OrthoDB" id="1898716at2759"/>
<dbReference type="CDD" id="cd00265">
    <property type="entry name" value="MADS_MEF2_like"/>
    <property type="match status" value="1"/>
</dbReference>
<name>A0A6A7BUG3_9PEZI</name>
<feature type="compositionally biased region" description="Low complexity" evidence="7">
    <location>
        <begin position="418"/>
        <end position="434"/>
    </location>
</feature>
<dbReference type="InterPro" id="IPR036879">
    <property type="entry name" value="TF_MADSbox_sf"/>
</dbReference>
<dbReference type="Gene3D" id="3.40.1810.10">
    <property type="entry name" value="Transcription factor, MADS-box"/>
    <property type="match status" value="1"/>
</dbReference>
<feature type="compositionally biased region" description="Polar residues" evidence="7">
    <location>
        <begin position="120"/>
        <end position="136"/>
    </location>
</feature>
<dbReference type="GO" id="GO:0045944">
    <property type="term" value="P:positive regulation of transcription by RNA polymerase II"/>
    <property type="evidence" value="ECO:0007669"/>
    <property type="project" value="InterPro"/>
</dbReference>
<feature type="compositionally biased region" description="Low complexity" evidence="7">
    <location>
        <begin position="385"/>
        <end position="394"/>
    </location>
</feature>
<dbReference type="GO" id="GO:0005634">
    <property type="term" value="C:nucleus"/>
    <property type="evidence" value="ECO:0007669"/>
    <property type="project" value="UniProtKB-SubCell"/>
</dbReference>
<keyword evidence="5" id="KW-0539">Nucleus</keyword>
<feature type="compositionally biased region" description="Polar residues" evidence="7">
    <location>
        <begin position="478"/>
        <end position="493"/>
    </location>
</feature>
<dbReference type="GO" id="GO:0046983">
    <property type="term" value="F:protein dimerization activity"/>
    <property type="evidence" value="ECO:0007669"/>
    <property type="project" value="InterPro"/>
</dbReference>
<feature type="region of interest" description="Disordered" evidence="7">
    <location>
        <begin position="473"/>
        <end position="524"/>
    </location>
</feature>
<feature type="compositionally biased region" description="Pro residues" evidence="7">
    <location>
        <begin position="252"/>
        <end position="267"/>
    </location>
</feature>
<feature type="domain" description="MADS-box" evidence="8">
    <location>
        <begin position="1"/>
        <end position="62"/>
    </location>
</feature>
<evidence type="ECO:0000313" key="10">
    <source>
        <dbReference type="Proteomes" id="UP000799421"/>
    </source>
</evidence>
<dbReference type="AlphaFoldDB" id="A0A6A7BUG3"/>
<accession>A0A6A7BUG3</accession>
<organism evidence="9 10">
    <name type="scientific">Piedraia hortae CBS 480.64</name>
    <dbReference type="NCBI Taxonomy" id="1314780"/>
    <lineage>
        <taxon>Eukaryota</taxon>
        <taxon>Fungi</taxon>
        <taxon>Dikarya</taxon>
        <taxon>Ascomycota</taxon>
        <taxon>Pezizomycotina</taxon>
        <taxon>Dothideomycetes</taxon>
        <taxon>Dothideomycetidae</taxon>
        <taxon>Capnodiales</taxon>
        <taxon>Piedraiaceae</taxon>
        <taxon>Piedraia</taxon>
    </lineage>
</organism>
<feature type="region of interest" description="Disordered" evidence="7">
    <location>
        <begin position="83"/>
        <end position="199"/>
    </location>
</feature>
<comment type="subcellular location">
    <subcellularLocation>
        <location evidence="1">Nucleus</location>
    </subcellularLocation>
</comment>
<keyword evidence="4" id="KW-0804">Transcription</keyword>
<evidence type="ECO:0000256" key="1">
    <source>
        <dbReference type="ARBA" id="ARBA00004123"/>
    </source>
</evidence>
<evidence type="ECO:0000256" key="4">
    <source>
        <dbReference type="ARBA" id="ARBA00023163"/>
    </source>
</evidence>
<dbReference type="InterPro" id="IPR033896">
    <property type="entry name" value="MEF2-like_N"/>
</dbReference>
<feature type="compositionally biased region" description="Polar residues" evidence="7">
    <location>
        <begin position="154"/>
        <end position="163"/>
    </location>
</feature>
<evidence type="ECO:0000256" key="5">
    <source>
        <dbReference type="ARBA" id="ARBA00023242"/>
    </source>
</evidence>
<gene>
    <name evidence="9" type="ORF">K470DRAFT_118587</name>
</gene>
<evidence type="ECO:0000256" key="7">
    <source>
        <dbReference type="SAM" id="MobiDB-lite"/>
    </source>
</evidence>
<feature type="region of interest" description="Disordered" evidence="7">
    <location>
        <begin position="229"/>
        <end position="459"/>
    </location>
</feature>
<dbReference type="PANTHER" id="PTHR11945:SF534">
    <property type="entry name" value="MYOCYTE-SPECIFIC ENHANCER FACTOR 2"/>
    <property type="match status" value="1"/>
</dbReference>
<comment type="similarity">
    <text evidence="6">Belongs to the MEF2 family.</text>
</comment>
<dbReference type="EMBL" id="MU006003">
    <property type="protein sequence ID" value="KAF2858783.1"/>
    <property type="molecule type" value="Genomic_DNA"/>
</dbReference>
<feature type="compositionally biased region" description="Basic and acidic residues" evidence="7">
    <location>
        <begin position="499"/>
        <end position="524"/>
    </location>
</feature>
<dbReference type="PROSITE" id="PS50066">
    <property type="entry name" value="MADS_BOX_2"/>
    <property type="match status" value="1"/>
</dbReference>
<dbReference type="GO" id="GO:0000981">
    <property type="term" value="F:DNA-binding transcription factor activity, RNA polymerase II-specific"/>
    <property type="evidence" value="ECO:0007669"/>
    <property type="project" value="TreeGrafter"/>
</dbReference>
<proteinExistence type="inferred from homology"/>
<dbReference type="GO" id="GO:0000978">
    <property type="term" value="F:RNA polymerase II cis-regulatory region sequence-specific DNA binding"/>
    <property type="evidence" value="ECO:0007669"/>
    <property type="project" value="TreeGrafter"/>
</dbReference>